<dbReference type="AlphaFoldDB" id="A0AAE0EJD8"/>
<proteinExistence type="predicted"/>
<reference evidence="2" key="1">
    <citation type="journal article" date="2023" name="Plant J.">
        <title>Genome sequences and population genomics provide insights into the demographic history, inbreeding, and mutation load of two 'living fossil' tree species of Dipteronia.</title>
        <authorList>
            <person name="Feng Y."/>
            <person name="Comes H.P."/>
            <person name="Chen J."/>
            <person name="Zhu S."/>
            <person name="Lu R."/>
            <person name="Zhang X."/>
            <person name="Li P."/>
            <person name="Qiu J."/>
            <person name="Olsen K.M."/>
            <person name="Qiu Y."/>
        </authorList>
    </citation>
    <scope>NUCLEOTIDE SEQUENCE</scope>
    <source>
        <strain evidence="2">NBL</strain>
    </source>
</reference>
<comment type="caution">
    <text evidence="2">The sequence shown here is derived from an EMBL/GenBank/DDBJ whole genome shotgun (WGS) entry which is preliminary data.</text>
</comment>
<evidence type="ECO:0000256" key="1">
    <source>
        <dbReference type="SAM" id="SignalP"/>
    </source>
</evidence>
<evidence type="ECO:0000313" key="2">
    <source>
        <dbReference type="EMBL" id="KAK3229972.1"/>
    </source>
</evidence>
<accession>A0AAE0EJD8</accession>
<keyword evidence="1" id="KW-0732">Signal</keyword>
<organism evidence="2 3">
    <name type="scientific">Dipteronia sinensis</name>
    <dbReference type="NCBI Taxonomy" id="43782"/>
    <lineage>
        <taxon>Eukaryota</taxon>
        <taxon>Viridiplantae</taxon>
        <taxon>Streptophyta</taxon>
        <taxon>Embryophyta</taxon>
        <taxon>Tracheophyta</taxon>
        <taxon>Spermatophyta</taxon>
        <taxon>Magnoliopsida</taxon>
        <taxon>eudicotyledons</taxon>
        <taxon>Gunneridae</taxon>
        <taxon>Pentapetalae</taxon>
        <taxon>rosids</taxon>
        <taxon>malvids</taxon>
        <taxon>Sapindales</taxon>
        <taxon>Sapindaceae</taxon>
        <taxon>Hippocastanoideae</taxon>
        <taxon>Acereae</taxon>
        <taxon>Dipteronia</taxon>
    </lineage>
</organism>
<evidence type="ECO:0000313" key="3">
    <source>
        <dbReference type="Proteomes" id="UP001281410"/>
    </source>
</evidence>
<protein>
    <submittedName>
        <fullName evidence="2">Uncharacterized protein</fullName>
    </submittedName>
</protein>
<dbReference type="EMBL" id="JANJYJ010000001">
    <property type="protein sequence ID" value="KAK3229972.1"/>
    <property type="molecule type" value="Genomic_DNA"/>
</dbReference>
<keyword evidence="3" id="KW-1185">Reference proteome</keyword>
<gene>
    <name evidence="2" type="ORF">Dsin_001853</name>
</gene>
<feature type="signal peptide" evidence="1">
    <location>
        <begin position="1"/>
        <end position="21"/>
    </location>
</feature>
<sequence>MCCRALELILASSHMLPSVYQVQVTDEDREREDDGLHGSKKIAAFDFDGCLVNTWVKRIHILHHNWNFTTFQLQDPCFNKSSHPPTVSPKLRISKKMKMRKETKCSLR</sequence>
<name>A0AAE0EJD8_9ROSI</name>
<dbReference type="Proteomes" id="UP001281410">
    <property type="component" value="Unassembled WGS sequence"/>
</dbReference>
<feature type="chain" id="PRO_5041982907" evidence="1">
    <location>
        <begin position="22"/>
        <end position="108"/>
    </location>
</feature>